<evidence type="ECO:0000256" key="10">
    <source>
        <dbReference type="ARBA" id="ARBA00034045"/>
    </source>
</evidence>
<reference evidence="15" key="1">
    <citation type="submission" date="2021-06" db="EMBL/GenBank/DDBJ databases">
        <title>Comparative genomics, transcriptomics and evolutionary studies reveal genomic signatures of adaptation to plant cell wall in hemibiotrophic fungi.</title>
        <authorList>
            <consortium name="DOE Joint Genome Institute"/>
            <person name="Baroncelli R."/>
            <person name="Diaz J.F."/>
            <person name="Benocci T."/>
            <person name="Peng M."/>
            <person name="Battaglia E."/>
            <person name="Haridas S."/>
            <person name="Andreopoulos W."/>
            <person name="Labutti K."/>
            <person name="Pangilinan J."/>
            <person name="Floch G.L."/>
            <person name="Makela M.R."/>
            <person name="Henrissat B."/>
            <person name="Grigoriev I.V."/>
            <person name="Crouch J.A."/>
            <person name="De Vries R.P."/>
            <person name="Sukno S.A."/>
            <person name="Thon M.R."/>
        </authorList>
    </citation>
    <scope>NUCLEOTIDE SEQUENCE</scope>
    <source>
        <strain evidence="15">MAFF235873</strain>
    </source>
</reference>
<feature type="active site" evidence="11">
    <location>
        <position position="200"/>
    </location>
</feature>
<keyword evidence="7 13" id="KW-0378">Hydrolase</keyword>
<evidence type="ECO:0000256" key="13">
    <source>
        <dbReference type="RuleBase" id="RU361263"/>
    </source>
</evidence>
<feature type="active site" description="Nucleophile" evidence="11">
    <location>
        <position position="145"/>
    </location>
</feature>
<dbReference type="EMBL" id="MU842923">
    <property type="protein sequence ID" value="KAK2026045.1"/>
    <property type="molecule type" value="Genomic_DNA"/>
</dbReference>
<evidence type="ECO:0000256" key="5">
    <source>
        <dbReference type="ARBA" id="ARBA00022525"/>
    </source>
</evidence>
<sequence length="240" mass="24985">MKFLNVLALASVTAAFPTLTETSISEVDVREIEARELEARQRGGGNVGITAKEFTQGGCKDVIMLFARGSTEVGNMGTVCGPPTANDVKAKFSSVAVEGVDYAAGLATNALPGGADPQGVAEMKRLIAKANSECPDSKLVVGGYSQGAAVTHRAVENLPQAQKDQIVAAFTFGDTQKVQDKGQIPNFPKEKTKIICAAGDAVCKGTLVILPAHLSYGANAGEMANFISQKLTAAGAQRRK</sequence>
<feature type="signal peptide" evidence="14">
    <location>
        <begin position="1"/>
        <end position="15"/>
    </location>
</feature>
<evidence type="ECO:0000256" key="8">
    <source>
        <dbReference type="ARBA" id="ARBA00023026"/>
    </source>
</evidence>
<dbReference type="PANTHER" id="PTHR48250">
    <property type="entry name" value="CUTINASE 2-RELATED"/>
    <property type="match status" value="1"/>
</dbReference>
<evidence type="ECO:0000256" key="3">
    <source>
        <dbReference type="ARBA" id="ARBA00013095"/>
    </source>
</evidence>
<dbReference type="Proteomes" id="UP001232148">
    <property type="component" value="Unassembled WGS sequence"/>
</dbReference>
<evidence type="ECO:0000256" key="11">
    <source>
        <dbReference type="PIRSR" id="PIRSR611150-1"/>
    </source>
</evidence>
<evidence type="ECO:0000256" key="12">
    <source>
        <dbReference type="PIRSR" id="PIRSR611150-2"/>
    </source>
</evidence>
<feature type="chain" id="PRO_5041913707" description="Cutinase" evidence="14">
    <location>
        <begin position="16"/>
        <end position="240"/>
    </location>
</feature>
<proteinExistence type="inferred from homology"/>
<name>A0AAD9HBM0_9PEZI</name>
<dbReference type="PANTHER" id="PTHR48250:SF3">
    <property type="entry name" value="CUTINASE 1-RELATED"/>
    <property type="match status" value="1"/>
</dbReference>
<dbReference type="PRINTS" id="PR00129">
    <property type="entry name" value="CUTINASE"/>
</dbReference>
<comment type="similarity">
    <text evidence="2 13">Belongs to the cutinase family.</text>
</comment>
<dbReference type="PROSITE" id="PS00155">
    <property type="entry name" value="CUTINASE_1"/>
    <property type="match status" value="1"/>
</dbReference>
<comment type="catalytic activity">
    <reaction evidence="10 13">
        <text>cutin + H2O = cutin monomers.</text>
        <dbReference type="EC" id="3.1.1.74"/>
    </reaction>
</comment>
<evidence type="ECO:0000256" key="7">
    <source>
        <dbReference type="ARBA" id="ARBA00022801"/>
    </source>
</evidence>
<dbReference type="SMART" id="SM01110">
    <property type="entry name" value="Cutinase"/>
    <property type="match status" value="1"/>
</dbReference>
<dbReference type="GO" id="GO:0050525">
    <property type="term" value="F:cutinase activity"/>
    <property type="evidence" value="ECO:0007669"/>
    <property type="project" value="UniProtKB-UniRule"/>
</dbReference>
<gene>
    <name evidence="15" type="ORF">LX32DRAFT_642202</name>
</gene>
<keyword evidence="6 14" id="KW-0732">Signal</keyword>
<keyword evidence="5 13" id="KW-0964">Secreted</keyword>
<keyword evidence="8" id="KW-0843">Virulence</keyword>
<evidence type="ECO:0000256" key="2">
    <source>
        <dbReference type="ARBA" id="ARBA00007534"/>
    </source>
</evidence>
<dbReference type="InterPro" id="IPR011150">
    <property type="entry name" value="Cutinase_monf"/>
</dbReference>
<feature type="disulfide bond" evidence="12">
    <location>
        <begin position="59"/>
        <end position="134"/>
    </location>
</feature>
<protein>
    <recommendedName>
        <fullName evidence="3 13">Cutinase</fullName>
        <ecNumber evidence="3 13">3.1.1.74</ecNumber>
    </recommendedName>
</protein>
<comment type="subcellular location">
    <subcellularLocation>
        <location evidence="1 13">Secreted</location>
    </subcellularLocation>
</comment>
<feature type="active site" description="Proton donor/acceptor" evidence="11">
    <location>
        <position position="213"/>
    </location>
</feature>
<dbReference type="SUPFAM" id="SSF53474">
    <property type="entry name" value="alpha/beta-Hydrolases"/>
    <property type="match status" value="1"/>
</dbReference>
<evidence type="ECO:0000256" key="14">
    <source>
        <dbReference type="SAM" id="SignalP"/>
    </source>
</evidence>
<dbReference type="PROSITE" id="PS00931">
    <property type="entry name" value="CUTINASE_2"/>
    <property type="match status" value="1"/>
</dbReference>
<keyword evidence="16" id="KW-1185">Reference proteome</keyword>
<dbReference type="AlphaFoldDB" id="A0AAD9HBM0"/>
<feature type="disulfide bond" evidence="12">
    <location>
        <begin position="196"/>
        <end position="203"/>
    </location>
</feature>
<dbReference type="FunFam" id="3.40.50.1820:FF:000235">
    <property type="entry name" value="Cutinase 1"/>
    <property type="match status" value="1"/>
</dbReference>
<dbReference type="Pfam" id="PF01083">
    <property type="entry name" value="Cutinase"/>
    <property type="match status" value="1"/>
</dbReference>
<keyword evidence="4 13" id="KW-0719">Serine esterase</keyword>
<evidence type="ECO:0000256" key="1">
    <source>
        <dbReference type="ARBA" id="ARBA00004613"/>
    </source>
</evidence>
<keyword evidence="9 12" id="KW-1015">Disulfide bond</keyword>
<evidence type="ECO:0000313" key="15">
    <source>
        <dbReference type="EMBL" id="KAK2026045.1"/>
    </source>
</evidence>
<dbReference type="GO" id="GO:0005576">
    <property type="term" value="C:extracellular region"/>
    <property type="evidence" value="ECO:0007669"/>
    <property type="project" value="UniProtKB-SubCell"/>
</dbReference>
<evidence type="ECO:0000256" key="4">
    <source>
        <dbReference type="ARBA" id="ARBA00022487"/>
    </source>
</evidence>
<evidence type="ECO:0000256" key="9">
    <source>
        <dbReference type="ARBA" id="ARBA00023157"/>
    </source>
</evidence>
<dbReference type="GO" id="GO:0016052">
    <property type="term" value="P:carbohydrate catabolic process"/>
    <property type="evidence" value="ECO:0007669"/>
    <property type="project" value="TreeGrafter"/>
</dbReference>
<dbReference type="InterPro" id="IPR029058">
    <property type="entry name" value="AB_hydrolase_fold"/>
</dbReference>
<accession>A0AAD9HBM0</accession>
<comment type="caution">
    <text evidence="15">The sequence shown here is derived from an EMBL/GenBank/DDBJ whole genome shotgun (WGS) entry which is preliminary data.</text>
</comment>
<dbReference type="InterPro" id="IPR043580">
    <property type="entry name" value="CUTINASE_1"/>
</dbReference>
<dbReference type="EC" id="3.1.1.74" evidence="3 13"/>
<dbReference type="InterPro" id="IPR043579">
    <property type="entry name" value="CUTINASE_2"/>
</dbReference>
<evidence type="ECO:0000256" key="6">
    <source>
        <dbReference type="ARBA" id="ARBA00022729"/>
    </source>
</evidence>
<evidence type="ECO:0000313" key="16">
    <source>
        <dbReference type="Proteomes" id="UP001232148"/>
    </source>
</evidence>
<organism evidence="15 16">
    <name type="scientific">Colletotrichum zoysiae</name>
    <dbReference type="NCBI Taxonomy" id="1216348"/>
    <lineage>
        <taxon>Eukaryota</taxon>
        <taxon>Fungi</taxon>
        <taxon>Dikarya</taxon>
        <taxon>Ascomycota</taxon>
        <taxon>Pezizomycotina</taxon>
        <taxon>Sordariomycetes</taxon>
        <taxon>Hypocreomycetidae</taxon>
        <taxon>Glomerellales</taxon>
        <taxon>Glomerellaceae</taxon>
        <taxon>Colletotrichum</taxon>
        <taxon>Colletotrichum graminicola species complex</taxon>
    </lineage>
</organism>
<comment type="function">
    <text evidence="13">Catalyzes the hydrolysis of complex carboxylic polyesters found in the cell wall of plants. Degrades cutin, a macromolecule that forms the structure of the plant cuticle.</text>
</comment>
<dbReference type="Gene3D" id="3.40.50.1820">
    <property type="entry name" value="alpha/beta hydrolase"/>
    <property type="match status" value="1"/>
</dbReference>
<dbReference type="InterPro" id="IPR000675">
    <property type="entry name" value="Cutinase/axe"/>
</dbReference>